<dbReference type="Proteomes" id="UP001434419">
    <property type="component" value="Unassembled WGS sequence"/>
</dbReference>
<keyword evidence="2" id="KW-1185">Reference proteome</keyword>
<dbReference type="RefSeq" id="WP_353579855.1">
    <property type="nucleotide sequence ID" value="NZ_JBETVU010000013.1"/>
</dbReference>
<reference evidence="1" key="1">
    <citation type="submission" date="2024-06" db="EMBL/GenBank/DDBJ databases">
        <title>Vaginal Lactobacillus fatty acid response mechanisms reveal a metabolite-targeted strategy for bacterial vaginosis treatment.</title>
        <authorList>
            <person name="Zhu M."/>
            <person name="Blainey P.C."/>
            <person name="Bloom S.M."/>
            <person name="Kwon D.S."/>
        </authorList>
    </citation>
    <scope>NUCLEOTIDE SEQUENCE</scope>
    <source>
        <strain evidence="1">194_F1_1</strain>
    </source>
</reference>
<comment type="caution">
    <text evidence="1">The sequence shown here is derived from an EMBL/GenBank/DDBJ whole genome shotgun (WGS) entry which is preliminary data.</text>
</comment>
<sequence length="431" mass="50703">MEKHINNVDVNLYQGFINRYNALPVSKRENWRENGMVFPYDEPTLYYTSKDGETIEDYILQVIPEWAISSDSIEAYGTEDAKNYYLDEPTPDSLFKQNLKLIVVHHNFQLMYSEEIEYQNQNIDFKFNNTDFISRMKLINQANNFNKLSRDTSKLFTLGDTLKLLDCIPERLRDLQLYVYDITSDQFLVANGIDPYDVNAQPSIDNPVQINYVQTKYLKHTVLCSKVLRVNDVINYLKTIPRKLRDLPLYVYDYSTDLCLRAISINTYYANKLPNDLNPLRVNFKGKKGSNIQIEKKANTRYGLNFNNLMKLSTFGKPENREYYAAFNELFKFNELADEIDDFNNEMPKGFPKLKCCQNRFNSDTYVYFDRDVFNKYNATEINNLIRRFCGQASWSEFSAQFDSDDDYTIPEDRFIDHAKNLVSDHLISNF</sequence>
<evidence type="ECO:0000313" key="1">
    <source>
        <dbReference type="EMBL" id="MES5151040.1"/>
    </source>
</evidence>
<dbReference type="EMBL" id="JBETVU010000013">
    <property type="protein sequence ID" value="MES5151040.1"/>
    <property type="molecule type" value="Genomic_DNA"/>
</dbReference>
<gene>
    <name evidence="1" type="ORF">ABVC42_14505</name>
</gene>
<proteinExistence type="predicted"/>
<organism evidence="1 2">
    <name type="scientific">Lactobacillus crispatus</name>
    <dbReference type="NCBI Taxonomy" id="47770"/>
    <lineage>
        <taxon>Bacteria</taxon>
        <taxon>Bacillati</taxon>
        <taxon>Bacillota</taxon>
        <taxon>Bacilli</taxon>
        <taxon>Lactobacillales</taxon>
        <taxon>Lactobacillaceae</taxon>
        <taxon>Lactobacillus</taxon>
    </lineage>
</organism>
<name>A0ABV2BCU3_9LACO</name>
<protein>
    <submittedName>
        <fullName evidence="1">Uncharacterized protein</fullName>
    </submittedName>
</protein>
<evidence type="ECO:0000313" key="2">
    <source>
        <dbReference type="Proteomes" id="UP001434419"/>
    </source>
</evidence>
<accession>A0ABV2BCU3</accession>